<keyword evidence="1" id="KW-0812">Transmembrane</keyword>
<dbReference type="InterPro" id="IPR001646">
    <property type="entry name" value="5peptide_repeat"/>
</dbReference>
<evidence type="ECO:0000256" key="1">
    <source>
        <dbReference type="SAM" id="Phobius"/>
    </source>
</evidence>
<dbReference type="SUPFAM" id="SSF141571">
    <property type="entry name" value="Pentapeptide repeat-like"/>
    <property type="match status" value="1"/>
</dbReference>
<dbReference type="Pfam" id="PF00805">
    <property type="entry name" value="Pentapeptide"/>
    <property type="match status" value="2"/>
</dbReference>
<dbReference type="InterPro" id="IPR051082">
    <property type="entry name" value="Pentapeptide-BTB/POZ_domain"/>
</dbReference>
<keyword evidence="1" id="KW-0472">Membrane</keyword>
<protein>
    <submittedName>
        <fullName evidence="2">Pentapeptide repeat-containing protein</fullName>
    </submittedName>
</protein>
<dbReference type="Gene3D" id="2.160.20.80">
    <property type="entry name" value="E3 ubiquitin-protein ligase SopA"/>
    <property type="match status" value="1"/>
</dbReference>
<proteinExistence type="predicted"/>
<organism evidence="2 3">
    <name type="scientific">Nocardia nova</name>
    <dbReference type="NCBI Taxonomy" id="37330"/>
    <lineage>
        <taxon>Bacteria</taxon>
        <taxon>Bacillati</taxon>
        <taxon>Actinomycetota</taxon>
        <taxon>Actinomycetes</taxon>
        <taxon>Mycobacteriales</taxon>
        <taxon>Nocardiaceae</taxon>
        <taxon>Nocardia</taxon>
    </lineage>
</organism>
<evidence type="ECO:0000313" key="2">
    <source>
        <dbReference type="EMBL" id="PSR65870.1"/>
    </source>
</evidence>
<name>A0A2T2ZDR1_9NOCA</name>
<evidence type="ECO:0000313" key="3">
    <source>
        <dbReference type="Proteomes" id="UP000241647"/>
    </source>
</evidence>
<comment type="caution">
    <text evidence="2">The sequence shown here is derived from an EMBL/GenBank/DDBJ whole genome shotgun (WGS) entry which is preliminary data.</text>
</comment>
<reference evidence="2 3" key="1">
    <citation type="submission" date="2018-02" db="EMBL/GenBank/DDBJ databases">
        <title>8 Nocardia nova and 1 Nocardia cyriacigeorgica strain used for evolution to TMP-SMX.</title>
        <authorList>
            <person name="Mehta H."/>
            <person name="Weng J."/>
            <person name="Shamoo Y."/>
        </authorList>
    </citation>
    <scope>NUCLEOTIDE SEQUENCE [LARGE SCALE GENOMIC DNA]</scope>
    <source>
        <strain evidence="2 3">ATCC 33727</strain>
    </source>
</reference>
<dbReference type="PANTHER" id="PTHR14136:SF17">
    <property type="entry name" value="BTB_POZ DOMAIN-CONTAINING PROTEIN KCTD9"/>
    <property type="match status" value="1"/>
</dbReference>
<dbReference type="PANTHER" id="PTHR14136">
    <property type="entry name" value="BTB_POZ DOMAIN-CONTAINING PROTEIN KCTD9"/>
    <property type="match status" value="1"/>
</dbReference>
<sequence length="311" mass="33538">MSTTEDAKSERRRIAWFAIPAAVLGLAVAGLVSGAVIHYGLTQPVATIVTGVGAVIAALLVYLNGARSRSQEHFHYLDTRRAEQIAALHDRYVTVAKFLGDDSAAVRQAGALALAQLADDWNAHGHTEQKRVCLDLMHNYLRGPTPRPRNSDDPGVRGEAEVRRIILQSLLERSPSLRDLRNIDISGVMLEGFGLEGFNLTRATLAGATLISVSLDKAQMEGADLSGTRLKLVEFAGADMEGVSFRSAKLCEVGLSNTNLTEADFSGSTLVELELYGADLQGAIFTEAEMPYISLSEEQRAQIVGRPASVY</sequence>
<accession>A0A2T2ZDR1</accession>
<keyword evidence="1" id="KW-1133">Transmembrane helix</keyword>
<dbReference type="Proteomes" id="UP000241647">
    <property type="component" value="Unassembled WGS sequence"/>
</dbReference>
<feature type="transmembrane region" description="Helical" evidence="1">
    <location>
        <begin position="45"/>
        <end position="63"/>
    </location>
</feature>
<dbReference type="AlphaFoldDB" id="A0A2T2ZDR1"/>
<gene>
    <name evidence="2" type="ORF">C8259_00315</name>
</gene>
<feature type="transmembrane region" description="Helical" evidence="1">
    <location>
        <begin position="14"/>
        <end position="39"/>
    </location>
</feature>
<dbReference type="RefSeq" id="WP_084493774.1">
    <property type="nucleotide sequence ID" value="NZ_PYHS01000001.1"/>
</dbReference>
<dbReference type="EMBL" id="PYHS01000001">
    <property type="protein sequence ID" value="PSR65870.1"/>
    <property type="molecule type" value="Genomic_DNA"/>
</dbReference>